<keyword evidence="4" id="KW-1185">Reference proteome</keyword>
<feature type="transmembrane region" description="Helical" evidence="1">
    <location>
        <begin position="630"/>
        <end position="650"/>
    </location>
</feature>
<dbReference type="SUPFAM" id="SSF81383">
    <property type="entry name" value="F-box domain"/>
    <property type="match status" value="1"/>
</dbReference>
<evidence type="ECO:0000256" key="1">
    <source>
        <dbReference type="SAM" id="Phobius"/>
    </source>
</evidence>
<accession>A0A4R0RL92</accession>
<feature type="transmembrane region" description="Helical" evidence="1">
    <location>
        <begin position="682"/>
        <end position="702"/>
    </location>
</feature>
<dbReference type="OrthoDB" id="421226at2759"/>
<keyword evidence="1" id="KW-1133">Transmembrane helix</keyword>
<dbReference type="InterPro" id="IPR001810">
    <property type="entry name" value="F-box_dom"/>
</dbReference>
<dbReference type="Pfam" id="PF12937">
    <property type="entry name" value="F-box-like"/>
    <property type="match status" value="1"/>
</dbReference>
<dbReference type="AlphaFoldDB" id="A0A4R0RL92"/>
<gene>
    <name evidence="3" type="ORF">EIP91_003906</name>
</gene>
<feature type="domain" description="F-box" evidence="2">
    <location>
        <begin position="6"/>
        <end position="40"/>
    </location>
</feature>
<dbReference type="PROSITE" id="PS50181">
    <property type="entry name" value="FBOX"/>
    <property type="match status" value="1"/>
</dbReference>
<dbReference type="CDD" id="cd09917">
    <property type="entry name" value="F-box_SF"/>
    <property type="match status" value="1"/>
</dbReference>
<dbReference type="SMART" id="SM00256">
    <property type="entry name" value="FBOX"/>
    <property type="match status" value="1"/>
</dbReference>
<keyword evidence="1" id="KW-0472">Membrane</keyword>
<organism evidence="3 4">
    <name type="scientific">Steccherinum ochraceum</name>
    <dbReference type="NCBI Taxonomy" id="92696"/>
    <lineage>
        <taxon>Eukaryota</taxon>
        <taxon>Fungi</taxon>
        <taxon>Dikarya</taxon>
        <taxon>Basidiomycota</taxon>
        <taxon>Agaricomycotina</taxon>
        <taxon>Agaricomycetes</taxon>
        <taxon>Polyporales</taxon>
        <taxon>Steccherinaceae</taxon>
        <taxon>Steccherinum</taxon>
    </lineage>
</organism>
<dbReference type="InterPro" id="IPR036047">
    <property type="entry name" value="F-box-like_dom_sf"/>
</dbReference>
<evidence type="ECO:0000313" key="3">
    <source>
        <dbReference type="EMBL" id="TCD64578.1"/>
    </source>
</evidence>
<feature type="transmembrane region" description="Helical" evidence="1">
    <location>
        <begin position="708"/>
        <end position="727"/>
    </location>
</feature>
<dbReference type="Proteomes" id="UP000292702">
    <property type="component" value="Unassembled WGS sequence"/>
</dbReference>
<reference evidence="3 4" key="1">
    <citation type="submission" date="2018-11" db="EMBL/GenBank/DDBJ databases">
        <title>Genome assembly of Steccherinum ochraceum LE-BIN_3174, the white-rot fungus of the Steccherinaceae family (The Residual Polyporoid clade, Polyporales, Basidiomycota).</title>
        <authorList>
            <person name="Fedorova T.V."/>
            <person name="Glazunova O.A."/>
            <person name="Landesman E.O."/>
            <person name="Moiseenko K.V."/>
            <person name="Psurtseva N.V."/>
            <person name="Savinova O.S."/>
            <person name="Shakhova N.V."/>
            <person name="Tyazhelova T.V."/>
            <person name="Vasina D.V."/>
        </authorList>
    </citation>
    <scope>NUCLEOTIDE SEQUENCE [LARGE SCALE GENOMIC DNA]</scope>
    <source>
        <strain evidence="3 4">LE-BIN_3174</strain>
    </source>
</reference>
<comment type="caution">
    <text evidence="3">The sequence shown here is derived from an EMBL/GenBank/DDBJ whole genome shotgun (WGS) entry which is preliminary data.</text>
</comment>
<name>A0A4R0RL92_9APHY</name>
<dbReference type="EMBL" id="RWJN01000228">
    <property type="protein sequence ID" value="TCD64578.1"/>
    <property type="molecule type" value="Genomic_DNA"/>
</dbReference>
<protein>
    <recommendedName>
        <fullName evidence="2">F-box domain-containing protein</fullName>
    </recommendedName>
</protein>
<keyword evidence="1" id="KW-0812">Transmembrane</keyword>
<proteinExistence type="predicted"/>
<feature type="transmembrane region" description="Helical" evidence="1">
    <location>
        <begin position="506"/>
        <end position="527"/>
    </location>
</feature>
<evidence type="ECO:0000259" key="2">
    <source>
        <dbReference type="PROSITE" id="PS50181"/>
    </source>
</evidence>
<feature type="transmembrane region" description="Helical" evidence="1">
    <location>
        <begin position="602"/>
        <end position="624"/>
    </location>
</feature>
<dbReference type="Gene3D" id="1.20.1280.50">
    <property type="match status" value="1"/>
</dbReference>
<evidence type="ECO:0000313" key="4">
    <source>
        <dbReference type="Proteomes" id="UP000292702"/>
    </source>
</evidence>
<sequence>MTGQFPSPADRLPPELIEHILDTVNSRDLAACTLLSRRWHHCAHPMLFQIIFVREVSNPGGDKPYGLSALTDILLETEPSVGWASLVRGLNVRGDCPESSRVEISDIAVVLTRLPSLEALQFDGVILKAPITLYHSPQPTSLMRLSLCTLFTSPTEWESSLRYDVTPLSTLVEFLKLFGRIEILEIGPGPVSMTHDTEIHLARRYWSRPEDGVAVCRALPDSFSVGKLVSKSNNPLISGLSNILALLGSSEQMQTSLRELEIWDAVPVVRRILSLVGRNLTHLSFKFDWGSPNRREDDPFGLLHCPSLISLHLRIWTPSEVTWSPQFVNYHLPRILAHSSPTIQEWTIKLHREVLALNTKDSTYIRGMNWGRLDEVLSSRSALKRLKFEFFSAANLNEGLQWVAGRLRDPISQPHVASSDQQAAAYFGVGICTLYLLDYLATLDYELACVFGPDPQDEDWDRMLDEPLTEMAVSYSHAHPRSIPTRKSAFMKRSWRSFILSLLPKVIYFGCRYLALATACLYLYSLFGMPHILGMGIAGTNSNSAGFEILNCKTDPLLRTEESEVACHFGRAYALISGATTAFASTNLAIRTVGIWKQERRIVAIIGVMLGGLWSLVILNLVLVNSIGTIVYVTLMYSIVMDLLIFFLMIHKLYKGLWGERSDDGYLLSFLMQKAMPTTAHLTTNGVLYLLSTLAVNVFSLVFFFVRFYVGILAPAVLSAILSCRLVRRLKDRKRSPSVNSVFV</sequence>